<dbReference type="RefSeq" id="WP_186654800.1">
    <property type="nucleotide sequence ID" value="NZ_CP077095.1"/>
</dbReference>
<reference evidence="1 2" key="2">
    <citation type="journal article" date="2021" name="Microorganisms">
        <title>The Ever-Expanding Pseudomonas Genus: Description of 43 New Species and Partition of the Pseudomonas putida Group.</title>
        <authorList>
            <person name="Girard L."/>
            <person name="Lood C."/>
            <person name="Hofte M."/>
            <person name="Vandamme P."/>
            <person name="Rokni-Zadeh H."/>
            <person name="van Noort V."/>
            <person name="Lavigne R."/>
            <person name="De Mot R."/>
        </authorList>
    </citation>
    <scope>NUCLEOTIDE SEQUENCE [LARGE SCALE GENOMIC DNA]</scope>
    <source>
        <strain evidence="1 2">RW9S1A</strain>
    </source>
</reference>
<name>A0A9E6PT24_9PSED</name>
<proteinExistence type="predicted"/>
<evidence type="ECO:0000313" key="2">
    <source>
        <dbReference type="Proteomes" id="UP000633418"/>
    </source>
</evidence>
<sequence length="486" mass="53568">MKTTAIDDNPRRTFTALAEFERNNEDKENGGWVTFDCFTYPSSYLIPGELELLALRAPFHSIARFLSLEDSDSQWLKIEVGAHATTDSVPMQVILFGDNTERVTLHLLNASPVRLSIDAFERFMLAHEDRVPKTLISTILDLSLRNAGTLAVAAYDVGQGNCNAIVDQYEHPRVFFDLGWAPNFHATSRPPCQPRLFDCDPITVAPVVLSHWDMDHWSYAIARSDFDPASLTTRHQWNPQALQRFWIARAPEIDKHAIGPLARSFFDALSNVRLMPGVGAMLLWPDGCDRITFAHGWLEACGRTPGAVQDRNNTGIALFVQPHLRGPAILLTGDADFVSIPGLAKKTTPRLAGMVAPHHGSDVTTTAIPAPRADSPAKMVISVGRDNTYGHAKQVALDAYKAAGWALAMALTQDRHPCATHHLGASHEHGNHLLKFSHADADPRCGCERVQHAHLCLTPSSLPLITPSAGVRKIRRRKRKTTAPTP</sequence>
<keyword evidence="2" id="KW-1185">Reference proteome</keyword>
<dbReference type="InterPro" id="IPR036866">
    <property type="entry name" value="RibonucZ/Hydroxyglut_hydro"/>
</dbReference>
<dbReference type="KEGG" id="pxn:HU772_014050"/>
<protein>
    <submittedName>
        <fullName evidence="1">Uncharacterized protein</fullName>
    </submittedName>
</protein>
<dbReference type="Gene3D" id="3.60.15.10">
    <property type="entry name" value="Ribonuclease Z/Hydroxyacylglutathione hydrolase-like"/>
    <property type="match status" value="1"/>
</dbReference>
<dbReference type="InterPro" id="IPR052159">
    <property type="entry name" value="Competence_DNA_uptake"/>
</dbReference>
<evidence type="ECO:0000313" key="1">
    <source>
        <dbReference type="EMBL" id="QXI36477.1"/>
    </source>
</evidence>
<dbReference type="Proteomes" id="UP000633418">
    <property type="component" value="Chromosome"/>
</dbReference>
<accession>A0A9E6PT24</accession>
<dbReference type="PANTHER" id="PTHR30619:SF1">
    <property type="entry name" value="RECOMBINATION PROTEIN 2"/>
    <property type="match status" value="1"/>
</dbReference>
<dbReference type="PANTHER" id="PTHR30619">
    <property type="entry name" value="DNA INTERNALIZATION/COMPETENCE PROTEIN COMEC/REC2"/>
    <property type="match status" value="1"/>
</dbReference>
<dbReference type="AlphaFoldDB" id="A0A9E6PT24"/>
<organism evidence="1 2">
    <name type="scientific">Pseudomonas xantholysinigenes</name>
    <dbReference type="NCBI Taxonomy" id="2745490"/>
    <lineage>
        <taxon>Bacteria</taxon>
        <taxon>Pseudomonadati</taxon>
        <taxon>Pseudomonadota</taxon>
        <taxon>Gammaproteobacteria</taxon>
        <taxon>Pseudomonadales</taxon>
        <taxon>Pseudomonadaceae</taxon>
        <taxon>Pseudomonas</taxon>
    </lineage>
</organism>
<gene>
    <name evidence="1" type="ORF">HU772_014050</name>
</gene>
<reference evidence="1 2" key="1">
    <citation type="journal article" date="2020" name="Microorganisms">
        <title>Reliable Identification of Environmental Pseudomonas Isolates Using the rpoD Gene.</title>
        <authorList>
            <consortium name="The Broad Institute Genome Sequencing Platform"/>
            <person name="Girard L."/>
            <person name="Lood C."/>
            <person name="Rokni-Zadeh H."/>
            <person name="van Noort V."/>
            <person name="Lavigne R."/>
            <person name="De Mot R."/>
        </authorList>
    </citation>
    <scope>NUCLEOTIDE SEQUENCE [LARGE SCALE GENOMIC DNA]</scope>
    <source>
        <strain evidence="1 2">RW9S1A</strain>
    </source>
</reference>
<dbReference type="EMBL" id="CP077095">
    <property type="protein sequence ID" value="QXI36477.1"/>
    <property type="molecule type" value="Genomic_DNA"/>
</dbReference>
<dbReference type="SUPFAM" id="SSF56281">
    <property type="entry name" value="Metallo-hydrolase/oxidoreductase"/>
    <property type="match status" value="1"/>
</dbReference>